<name>A0ABQ8MT57_LABRO</name>
<gene>
    <name evidence="1" type="ORF">H4Q32_023025</name>
</gene>
<accession>A0ABQ8MT57</accession>
<organism evidence="1 2">
    <name type="scientific">Labeo rohita</name>
    <name type="common">Indian major carp</name>
    <name type="synonym">Cyprinus rohita</name>
    <dbReference type="NCBI Taxonomy" id="84645"/>
    <lineage>
        <taxon>Eukaryota</taxon>
        <taxon>Metazoa</taxon>
        <taxon>Chordata</taxon>
        <taxon>Craniata</taxon>
        <taxon>Vertebrata</taxon>
        <taxon>Euteleostomi</taxon>
        <taxon>Actinopterygii</taxon>
        <taxon>Neopterygii</taxon>
        <taxon>Teleostei</taxon>
        <taxon>Ostariophysi</taxon>
        <taxon>Cypriniformes</taxon>
        <taxon>Cyprinidae</taxon>
        <taxon>Labeoninae</taxon>
        <taxon>Labeonini</taxon>
        <taxon>Labeo</taxon>
    </lineage>
</organism>
<reference evidence="1 2" key="1">
    <citation type="submission" date="2022-01" db="EMBL/GenBank/DDBJ databases">
        <title>A high-quality chromosome-level genome assembly of rohu carp, Labeo rohita.</title>
        <authorList>
            <person name="Arick M.A. II"/>
            <person name="Hsu C.-Y."/>
            <person name="Magbanua Z."/>
            <person name="Pechanova O."/>
            <person name="Grover C."/>
            <person name="Miller E."/>
            <person name="Thrash A."/>
            <person name="Ezzel L."/>
            <person name="Alam S."/>
            <person name="Benzie J."/>
            <person name="Hamilton M."/>
            <person name="Karsi A."/>
            <person name="Lawrence M.L."/>
            <person name="Peterson D.G."/>
        </authorList>
    </citation>
    <scope>NUCLEOTIDE SEQUENCE [LARGE SCALE GENOMIC DNA]</scope>
    <source>
        <strain evidence="2">BAU-BD-2019</strain>
        <tissue evidence="1">Blood</tissue>
    </source>
</reference>
<evidence type="ECO:0000313" key="1">
    <source>
        <dbReference type="EMBL" id="KAI2665910.1"/>
    </source>
</evidence>
<keyword evidence="2" id="KW-1185">Reference proteome</keyword>
<evidence type="ECO:0000313" key="2">
    <source>
        <dbReference type="Proteomes" id="UP000830375"/>
    </source>
</evidence>
<sequence>MLVQMLPHQKAHGWSHDIEVQVTLYCLACGASYRTVHNVVEEMMTILHKVIHFPKAVGMEELGANFALLVDHEAFSCAAAAINGRHIRILPHSTGHL</sequence>
<protein>
    <submittedName>
        <fullName evidence="1">Transcription factor IIIA</fullName>
    </submittedName>
</protein>
<dbReference type="Proteomes" id="UP000830375">
    <property type="component" value="Unassembled WGS sequence"/>
</dbReference>
<proteinExistence type="predicted"/>
<comment type="caution">
    <text evidence="1">The sequence shown here is derived from an EMBL/GenBank/DDBJ whole genome shotgun (WGS) entry which is preliminary data.</text>
</comment>
<dbReference type="EMBL" id="JACTAM010000004">
    <property type="protein sequence ID" value="KAI2665910.1"/>
    <property type="molecule type" value="Genomic_DNA"/>
</dbReference>